<keyword evidence="11 23" id="KW-0472">Membrane</keyword>
<evidence type="ECO:0000256" key="11">
    <source>
        <dbReference type="ARBA" id="ARBA00023136"/>
    </source>
</evidence>
<evidence type="ECO:0000256" key="23">
    <source>
        <dbReference type="SAM" id="Phobius"/>
    </source>
</evidence>
<dbReference type="InterPro" id="IPR000595">
    <property type="entry name" value="cNMP-bd_dom"/>
</dbReference>
<keyword evidence="13" id="KW-0407">Ion channel</keyword>
<evidence type="ECO:0000259" key="24">
    <source>
        <dbReference type="PROSITE" id="PS50042"/>
    </source>
</evidence>
<evidence type="ECO:0000256" key="2">
    <source>
        <dbReference type="ARBA" id="ARBA00011552"/>
    </source>
</evidence>
<evidence type="ECO:0000256" key="20">
    <source>
        <dbReference type="ARBA" id="ARBA00082965"/>
    </source>
</evidence>
<evidence type="ECO:0000256" key="21">
    <source>
        <dbReference type="SAM" id="Coils"/>
    </source>
</evidence>
<evidence type="ECO:0000256" key="16">
    <source>
        <dbReference type="ARBA" id="ARBA00061613"/>
    </source>
</evidence>
<dbReference type="InterPro" id="IPR000700">
    <property type="entry name" value="PAS-assoc_C"/>
</dbReference>
<dbReference type="Proteomes" id="UP000694544">
    <property type="component" value="Unplaced"/>
</dbReference>
<evidence type="ECO:0000256" key="14">
    <source>
        <dbReference type="ARBA" id="ARBA00034430"/>
    </source>
</evidence>
<keyword evidence="4" id="KW-0633">Potassium transport</keyword>
<feature type="region of interest" description="Disordered" evidence="22">
    <location>
        <begin position="1041"/>
        <end position="1099"/>
    </location>
</feature>
<dbReference type="GO" id="GO:0005886">
    <property type="term" value="C:plasma membrane"/>
    <property type="evidence" value="ECO:0007669"/>
    <property type="project" value="Ensembl"/>
</dbReference>
<evidence type="ECO:0000256" key="12">
    <source>
        <dbReference type="ARBA" id="ARBA00023180"/>
    </source>
</evidence>
<dbReference type="SUPFAM" id="SSF55785">
    <property type="entry name" value="PYP-like sensor domain (PAS domain)"/>
    <property type="match status" value="1"/>
</dbReference>
<reference evidence="26" key="1">
    <citation type="submission" date="2025-08" db="UniProtKB">
        <authorList>
            <consortium name="Ensembl"/>
        </authorList>
    </citation>
    <scope>IDENTIFICATION</scope>
</reference>
<dbReference type="InterPro" id="IPR050818">
    <property type="entry name" value="KCNH_animal-type"/>
</dbReference>
<dbReference type="Gene3D" id="1.10.287.70">
    <property type="match status" value="1"/>
</dbReference>
<dbReference type="GO" id="GO:0042391">
    <property type="term" value="P:regulation of membrane potential"/>
    <property type="evidence" value="ECO:0007669"/>
    <property type="project" value="TreeGrafter"/>
</dbReference>
<dbReference type="InterPro" id="IPR003938">
    <property type="entry name" value="K_chnl_volt-dep_EAG/ELK/ERG"/>
</dbReference>
<organism evidence="26 27">
    <name type="scientific">Moschus moschiferus</name>
    <name type="common">Siberian musk deer</name>
    <name type="synonym">Moschus sibiricus</name>
    <dbReference type="NCBI Taxonomy" id="68415"/>
    <lineage>
        <taxon>Eukaryota</taxon>
        <taxon>Metazoa</taxon>
        <taxon>Chordata</taxon>
        <taxon>Craniata</taxon>
        <taxon>Vertebrata</taxon>
        <taxon>Euteleostomi</taxon>
        <taxon>Mammalia</taxon>
        <taxon>Eutheria</taxon>
        <taxon>Laurasiatheria</taxon>
        <taxon>Artiodactyla</taxon>
        <taxon>Ruminantia</taxon>
        <taxon>Pecora</taxon>
        <taxon>Moschidae</taxon>
        <taxon>Moschus</taxon>
    </lineage>
</organism>
<feature type="coiled-coil region" evidence="21">
    <location>
        <begin position="849"/>
        <end position="883"/>
    </location>
</feature>
<dbReference type="Gene3D" id="3.30.450.20">
    <property type="entry name" value="PAS domain"/>
    <property type="match status" value="1"/>
</dbReference>
<evidence type="ECO:0000256" key="15">
    <source>
        <dbReference type="ARBA" id="ARBA00059583"/>
    </source>
</evidence>
<dbReference type="PRINTS" id="PR01463">
    <property type="entry name" value="EAGCHANLFMLY"/>
</dbReference>
<dbReference type="Pfam" id="PF00027">
    <property type="entry name" value="cNMP_binding"/>
    <property type="match status" value="1"/>
</dbReference>
<dbReference type="InterPro" id="IPR000014">
    <property type="entry name" value="PAS"/>
</dbReference>
<feature type="domain" description="Cyclic nucleotide-binding" evidence="24">
    <location>
        <begin position="551"/>
        <end position="668"/>
    </location>
</feature>
<gene>
    <name evidence="26" type="primary">KCNH8</name>
</gene>
<keyword evidence="27" id="KW-1185">Reference proteome</keyword>
<keyword evidence="8" id="KW-0630">Potassium</keyword>
<evidence type="ECO:0000259" key="25">
    <source>
        <dbReference type="PROSITE" id="PS50113"/>
    </source>
</evidence>
<evidence type="ECO:0000256" key="19">
    <source>
        <dbReference type="ARBA" id="ARBA00076369"/>
    </source>
</evidence>
<dbReference type="Gene3D" id="2.60.120.10">
    <property type="entry name" value="Jelly Rolls"/>
    <property type="match status" value="1"/>
</dbReference>
<comment type="catalytic activity">
    <reaction evidence="14">
        <text>K(+)(in) = K(+)(out)</text>
        <dbReference type="Rhea" id="RHEA:29463"/>
        <dbReference type="ChEBI" id="CHEBI:29103"/>
    </reaction>
</comment>
<dbReference type="Pfam" id="PF00520">
    <property type="entry name" value="Ion_trans"/>
    <property type="match status" value="1"/>
</dbReference>
<feature type="compositionally biased region" description="Low complexity" evidence="22">
    <location>
        <begin position="973"/>
        <end position="990"/>
    </location>
</feature>
<dbReference type="InterPro" id="IPR001610">
    <property type="entry name" value="PAC"/>
</dbReference>
<accession>A0A8C6FV02</accession>
<dbReference type="SUPFAM" id="SSF51206">
    <property type="entry name" value="cAMP-binding domain-like"/>
    <property type="match status" value="1"/>
</dbReference>
<keyword evidence="12" id="KW-0325">Glycoprotein</keyword>
<dbReference type="GO" id="GO:0034702">
    <property type="term" value="C:monoatomic ion channel complex"/>
    <property type="evidence" value="ECO:0007669"/>
    <property type="project" value="UniProtKB-KW"/>
</dbReference>
<feature type="transmembrane region" description="Helical" evidence="23">
    <location>
        <begin position="257"/>
        <end position="276"/>
    </location>
</feature>
<dbReference type="InterPro" id="IPR005821">
    <property type="entry name" value="Ion_trans_dom"/>
</dbReference>
<keyword evidence="3" id="KW-0813">Transport</keyword>
<dbReference type="PANTHER" id="PTHR10217">
    <property type="entry name" value="VOLTAGE AND LIGAND GATED POTASSIUM CHANNEL"/>
    <property type="match status" value="1"/>
</dbReference>
<feature type="domain" description="PAC" evidence="25">
    <location>
        <begin position="93"/>
        <end position="145"/>
    </location>
</feature>
<dbReference type="InterPro" id="IPR014710">
    <property type="entry name" value="RmlC-like_jellyroll"/>
</dbReference>
<evidence type="ECO:0000313" key="26">
    <source>
        <dbReference type="Ensembl" id="ENSMMSP00000029450.1"/>
    </source>
</evidence>
<reference evidence="26" key="2">
    <citation type="submission" date="2025-09" db="UniProtKB">
        <authorList>
            <consortium name="Ensembl"/>
        </authorList>
    </citation>
    <scope>IDENTIFICATION</scope>
</reference>
<dbReference type="PROSITE" id="PS50042">
    <property type="entry name" value="CNMP_BINDING_3"/>
    <property type="match status" value="1"/>
</dbReference>
<dbReference type="FunFam" id="3.30.450.20:FF:000118">
    <property type="entry name" value="Potassium voltage-gated channel subfamily H member 8"/>
    <property type="match status" value="1"/>
</dbReference>
<evidence type="ECO:0000256" key="3">
    <source>
        <dbReference type="ARBA" id="ARBA00022448"/>
    </source>
</evidence>
<comment type="subcellular location">
    <subcellularLocation>
        <location evidence="1">Membrane</location>
        <topology evidence="1">Multi-pass membrane protein</topology>
    </subcellularLocation>
</comment>
<dbReference type="PROSITE" id="PS50113">
    <property type="entry name" value="PAC"/>
    <property type="match status" value="1"/>
</dbReference>
<keyword evidence="5 23" id="KW-0812">Transmembrane</keyword>
<feature type="compositionally biased region" description="Acidic residues" evidence="22">
    <location>
        <begin position="710"/>
        <end position="719"/>
    </location>
</feature>
<dbReference type="Pfam" id="PF13426">
    <property type="entry name" value="PAS_9"/>
    <property type="match status" value="1"/>
</dbReference>
<dbReference type="NCBIfam" id="TIGR00229">
    <property type="entry name" value="sensory_box"/>
    <property type="match status" value="1"/>
</dbReference>
<dbReference type="Ensembl" id="ENSMMST00000032424.1">
    <property type="protein sequence ID" value="ENSMMSP00000029450.1"/>
    <property type="gene ID" value="ENSMMSG00000021994.1"/>
</dbReference>
<evidence type="ECO:0000256" key="6">
    <source>
        <dbReference type="ARBA" id="ARBA00022826"/>
    </source>
</evidence>
<keyword evidence="10" id="KW-0406">Ion transport</keyword>
<feature type="region of interest" description="Disordered" evidence="22">
    <location>
        <begin position="684"/>
        <end position="739"/>
    </location>
</feature>
<feature type="compositionally biased region" description="Basic and acidic residues" evidence="22">
    <location>
        <begin position="1090"/>
        <end position="1099"/>
    </location>
</feature>
<keyword evidence="21" id="KW-0175">Coiled coil</keyword>
<comment type="subunit">
    <text evidence="2">The potassium channel is probably composed of a homo- or heterotetrameric complex of pore-forming alpha subunits that can associate with modulating beta subunits.</text>
</comment>
<dbReference type="InterPro" id="IPR018490">
    <property type="entry name" value="cNMP-bd_dom_sf"/>
</dbReference>
<evidence type="ECO:0000256" key="7">
    <source>
        <dbReference type="ARBA" id="ARBA00022882"/>
    </source>
</evidence>
<dbReference type="Gene3D" id="1.10.1200.260">
    <property type="match status" value="1"/>
</dbReference>
<dbReference type="PANTHER" id="PTHR10217:SF380">
    <property type="entry name" value="POTASSIUM VOLTAGE-GATED CHANNEL SUBFAMILY H MEMBER 8"/>
    <property type="match status" value="1"/>
</dbReference>
<feature type="transmembrane region" description="Helical" evidence="23">
    <location>
        <begin position="212"/>
        <end position="237"/>
    </location>
</feature>
<dbReference type="InterPro" id="IPR035965">
    <property type="entry name" value="PAS-like_dom_sf"/>
</dbReference>
<evidence type="ECO:0000313" key="27">
    <source>
        <dbReference type="Proteomes" id="UP000694544"/>
    </source>
</evidence>
<feature type="transmembrane region" description="Helical" evidence="23">
    <location>
        <begin position="419"/>
        <end position="437"/>
    </location>
</feature>
<comment type="similarity">
    <text evidence="16">Belongs to the potassium channel family. H (Eag) (TC 1.A.1.20) subfamily. Kv12.1/KCNH8 sub-subfamily.</text>
</comment>
<dbReference type="InterPro" id="IPR003950">
    <property type="entry name" value="K_chnl_volt-dep_ELK"/>
</dbReference>
<dbReference type="SMART" id="SM00100">
    <property type="entry name" value="cNMP"/>
    <property type="match status" value="1"/>
</dbReference>
<dbReference type="GO" id="GO:0005251">
    <property type="term" value="F:delayed rectifier potassium channel activity"/>
    <property type="evidence" value="ECO:0007669"/>
    <property type="project" value="Ensembl"/>
</dbReference>
<protein>
    <recommendedName>
        <fullName evidence="17">Voltage-gated delayed rectifier potassium channel KCNH8</fullName>
    </recommendedName>
    <alternativeName>
        <fullName evidence="19">Ether-a-go-go-like potassium channel 3</fullName>
    </alternativeName>
    <alternativeName>
        <fullName evidence="18">Potassium voltage-gated channel subfamily H member 8</fullName>
    </alternativeName>
    <alternativeName>
        <fullName evidence="20">Voltage-gated potassium channel subunit Kv12.1</fullName>
    </alternativeName>
</protein>
<evidence type="ECO:0000256" key="10">
    <source>
        <dbReference type="ARBA" id="ARBA00023065"/>
    </source>
</evidence>
<dbReference type="PRINTS" id="PR01465">
    <property type="entry name" value="ELKCHANNEL"/>
</dbReference>
<evidence type="ECO:0000256" key="18">
    <source>
        <dbReference type="ARBA" id="ARBA00075968"/>
    </source>
</evidence>
<feature type="region of interest" description="Disordered" evidence="22">
    <location>
        <begin position="758"/>
        <end position="844"/>
    </location>
</feature>
<dbReference type="FunFam" id="2.60.120.10:FF:000014">
    <property type="entry name" value="Potassium voltage-gated channel, subfamily H (Eag-related), member 4"/>
    <property type="match status" value="1"/>
</dbReference>
<proteinExistence type="inferred from homology"/>
<feature type="transmembrane region" description="Helical" evidence="23">
    <location>
        <begin position="315"/>
        <end position="333"/>
    </location>
</feature>
<keyword evidence="6" id="KW-0631">Potassium channel</keyword>
<keyword evidence="7" id="KW-0851">Voltage-gated channel</keyword>
<feature type="transmembrane region" description="Helical" evidence="23">
    <location>
        <begin position="449"/>
        <end position="473"/>
    </location>
</feature>
<evidence type="ECO:0000256" key="9">
    <source>
        <dbReference type="ARBA" id="ARBA00022989"/>
    </source>
</evidence>
<dbReference type="GeneTree" id="ENSGT00940000156869"/>
<dbReference type="SMART" id="SM00086">
    <property type="entry name" value="PAC"/>
    <property type="match status" value="1"/>
</dbReference>
<dbReference type="AlphaFoldDB" id="A0A8C6FV02"/>
<feature type="compositionally biased region" description="Polar residues" evidence="22">
    <location>
        <begin position="684"/>
        <end position="702"/>
    </location>
</feature>
<evidence type="ECO:0000256" key="5">
    <source>
        <dbReference type="ARBA" id="ARBA00022692"/>
    </source>
</evidence>
<dbReference type="SUPFAM" id="SSF81324">
    <property type="entry name" value="Voltage-gated potassium channels"/>
    <property type="match status" value="1"/>
</dbReference>
<comment type="function">
    <text evidence="15">Pore-forming (alpha) subunit of a voltage-gated delayed rectifier potassium channel that mediates outward-rectifying potassium currents. Elicits a slowly activating, non-inactivating and slowly deactivation outwards potassium current at depolarizating voltages from -30 mV to +50mV. Shows no obvious change in the activation rate from different holding potentials. Activation is strongly dependent on the pH of the external solution.</text>
</comment>
<name>A0A8C6FV02_MOSMO</name>
<evidence type="ECO:0000256" key="1">
    <source>
        <dbReference type="ARBA" id="ARBA00004141"/>
    </source>
</evidence>
<keyword evidence="9 23" id="KW-1133">Transmembrane helix</keyword>
<dbReference type="CDD" id="cd00038">
    <property type="entry name" value="CAP_ED"/>
    <property type="match status" value="1"/>
</dbReference>
<evidence type="ECO:0000256" key="22">
    <source>
        <dbReference type="SAM" id="MobiDB-lite"/>
    </source>
</evidence>
<evidence type="ECO:0000256" key="17">
    <source>
        <dbReference type="ARBA" id="ARBA00074384"/>
    </source>
</evidence>
<sequence>MPVMKGLLAPQNTFLDTIATRFDGTHSNFILANAQVAKGFPIVYCSDGFCELAGFARTEVMQKSCSCKFLFGVETNEQLMLQIEKSLEEKTEFKGEIMFYKKNGSPFWCLLDIVPIKNEKGDVVLFLASFKDITDTKVKITPEDKKEDKAKGRSRAGTHFDSARRRSRAVLYHISGHLQRREKNKLKINNNVFVDKPAFPEYKVSDAKKSKFILLHFSTFKAGWDWLILLATFYVAVTVPYNVCFIGNDELPATRSTTVSDIAVEILFIIDIILNFRTTYVSKSGQVIFEARSICIHYVTTWFIIDLIAALPFDLLYAFNVTVVSLVHLLKTVRLLRLLRLLQKLDRYSQHSAVVLTLLMSVFALLAHWMACIWYVIGKMEREDNSLLKWEVGWLHELGKRLESPYYGNNSLGGPSIRSAYIAALYFTLSSLTSVGFGNVSANTDAEKIFSICTMLIGALMHALVFGNVTAIIQRMYSRWSLYHTRTKDLKDFIRVHHLPQQLKQRMLEYFQTTWSVNNGIDSNELLKDFPDELRSDITMHLNKEILQLSLFECASRGCLRSLSLHIKTSFCAPGEYLLRQGDALQAIYFVCSGSMEVLKDSTVLAILGKGDLIGANLSIKDQVIKTNADVKALTYCDLQCIILKGLFEVLDLYPEYAHKFVEDIQHDLTYNLREGHESDVISRLSNKSTVSQSEPKGNGSITKRLPSIVEDEEEEEETASLSPVYTRGPASSRSKRPAGAKSYLGLSLKQLASGTVPFHSPIRASSSNSPKTKQETDAPNHGKRKEKNLKLQLSTLNSGGPPDLSPRIVDGIEDGNSSEESQTFDFGSERVRPDPRISPPLGDPEIGAAVLFIKAEETKQQMNKLNSEVTTLTQEVSQLGRDMRTVMQLLEHVLSPQQQPRLCPLHAASPCASGLPGRVTWSAQQPCLHAQAAGAACTPAQLCQGSAAPDRCRAGPASARGSPQRPGAQEQSAGGQPRASPGPARAPARCQGPREGRLPLLACGAPQSDAPLAPLRPVSAALSSVCSSSETSLHLILPSRWEEGSPGQGAPSSCSLENLPGSWAREGRASVSPEPPASFPREMAAGAAEGKDDRAARL</sequence>
<evidence type="ECO:0000256" key="13">
    <source>
        <dbReference type="ARBA" id="ARBA00023303"/>
    </source>
</evidence>
<dbReference type="FunFam" id="1.10.1200.260:FF:000002">
    <property type="entry name" value="Potassium voltage-gated channel subfamily H member 8"/>
    <property type="match status" value="1"/>
</dbReference>
<dbReference type="CDD" id="cd00130">
    <property type="entry name" value="PAS"/>
    <property type="match status" value="1"/>
</dbReference>
<feature type="region of interest" description="Disordered" evidence="22">
    <location>
        <begin position="949"/>
        <end position="992"/>
    </location>
</feature>
<evidence type="ECO:0000256" key="8">
    <source>
        <dbReference type="ARBA" id="ARBA00022958"/>
    </source>
</evidence>
<feature type="transmembrane region" description="Helical" evidence="23">
    <location>
        <begin position="354"/>
        <end position="377"/>
    </location>
</feature>
<evidence type="ECO:0000256" key="4">
    <source>
        <dbReference type="ARBA" id="ARBA00022538"/>
    </source>
</evidence>